<dbReference type="AlphaFoldDB" id="A0A0P0WWR2"/>
<evidence type="ECO:0000313" key="1">
    <source>
        <dbReference type="EMBL" id="BAS97876.1"/>
    </source>
</evidence>
<accession>A0A0P0WWR2</accession>
<dbReference type="Gramene" id="Os06t0493800-00">
    <property type="protein sequence ID" value="Os06t0493800-00"/>
    <property type="gene ID" value="Os06g0493800"/>
</dbReference>
<organism evidence="1 2">
    <name type="scientific">Oryza sativa subsp. japonica</name>
    <name type="common">Rice</name>
    <dbReference type="NCBI Taxonomy" id="39947"/>
    <lineage>
        <taxon>Eukaryota</taxon>
        <taxon>Viridiplantae</taxon>
        <taxon>Streptophyta</taxon>
        <taxon>Embryophyta</taxon>
        <taxon>Tracheophyta</taxon>
        <taxon>Spermatophyta</taxon>
        <taxon>Magnoliopsida</taxon>
        <taxon>Liliopsida</taxon>
        <taxon>Poales</taxon>
        <taxon>Poaceae</taxon>
        <taxon>BOP clade</taxon>
        <taxon>Oryzoideae</taxon>
        <taxon>Oryzeae</taxon>
        <taxon>Oryzinae</taxon>
        <taxon>Oryza</taxon>
        <taxon>Oryza sativa</taxon>
    </lineage>
</organism>
<protein>
    <submittedName>
        <fullName evidence="1">Os06g0493800 protein</fullName>
    </submittedName>
</protein>
<keyword evidence="2" id="KW-1185">Reference proteome</keyword>
<sequence>MLEFQWLLSLRRGWHSRWGNFLVFFIHKTQSHILPKRIGYTFIAACSSHARARGCCSRASQQTVLEHLNKL</sequence>
<feature type="non-terminal residue" evidence="1">
    <location>
        <position position="71"/>
    </location>
</feature>
<dbReference type="EMBL" id="AP014962">
    <property type="protein sequence ID" value="BAS97876.1"/>
    <property type="molecule type" value="Genomic_DNA"/>
</dbReference>
<gene>
    <name evidence="1" type="ordered locus">Os06g0493800</name>
    <name evidence="1" type="ORF">OSNPB_060493800</name>
</gene>
<dbReference type="PaxDb" id="39947-A0A0P0WWR2"/>
<dbReference type="Proteomes" id="UP000059680">
    <property type="component" value="Chromosome 6"/>
</dbReference>
<evidence type="ECO:0000313" key="2">
    <source>
        <dbReference type="Proteomes" id="UP000059680"/>
    </source>
</evidence>
<reference evidence="2" key="1">
    <citation type="journal article" date="2005" name="Nature">
        <title>The map-based sequence of the rice genome.</title>
        <authorList>
            <consortium name="International rice genome sequencing project (IRGSP)"/>
            <person name="Matsumoto T."/>
            <person name="Wu J."/>
            <person name="Kanamori H."/>
            <person name="Katayose Y."/>
            <person name="Fujisawa M."/>
            <person name="Namiki N."/>
            <person name="Mizuno H."/>
            <person name="Yamamoto K."/>
            <person name="Antonio B.A."/>
            <person name="Baba T."/>
            <person name="Sakata K."/>
            <person name="Nagamura Y."/>
            <person name="Aoki H."/>
            <person name="Arikawa K."/>
            <person name="Arita K."/>
            <person name="Bito T."/>
            <person name="Chiden Y."/>
            <person name="Fujitsuka N."/>
            <person name="Fukunaka R."/>
            <person name="Hamada M."/>
            <person name="Harada C."/>
            <person name="Hayashi A."/>
            <person name="Hijishita S."/>
            <person name="Honda M."/>
            <person name="Hosokawa S."/>
            <person name="Ichikawa Y."/>
            <person name="Idonuma A."/>
            <person name="Iijima M."/>
            <person name="Ikeda M."/>
            <person name="Ikeno M."/>
            <person name="Ito K."/>
            <person name="Ito S."/>
            <person name="Ito T."/>
            <person name="Ito Y."/>
            <person name="Ito Y."/>
            <person name="Iwabuchi A."/>
            <person name="Kamiya K."/>
            <person name="Karasawa W."/>
            <person name="Kurita K."/>
            <person name="Katagiri S."/>
            <person name="Kikuta A."/>
            <person name="Kobayashi H."/>
            <person name="Kobayashi N."/>
            <person name="Machita K."/>
            <person name="Maehara T."/>
            <person name="Masukawa M."/>
            <person name="Mizubayashi T."/>
            <person name="Mukai Y."/>
            <person name="Nagasaki H."/>
            <person name="Nagata Y."/>
            <person name="Naito S."/>
            <person name="Nakashima M."/>
            <person name="Nakama Y."/>
            <person name="Nakamichi Y."/>
            <person name="Nakamura M."/>
            <person name="Meguro A."/>
            <person name="Negishi M."/>
            <person name="Ohta I."/>
            <person name="Ohta T."/>
            <person name="Okamoto M."/>
            <person name="Ono N."/>
            <person name="Saji S."/>
            <person name="Sakaguchi M."/>
            <person name="Sakai K."/>
            <person name="Shibata M."/>
            <person name="Shimokawa T."/>
            <person name="Song J."/>
            <person name="Takazaki Y."/>
            <person name="Terasawa K."/>
            <person name="Tsugane M."/>
            <person name="Tsuji K."/>
            <person name="Ueda S."/>
            <person name="Waki K."/>
            <person name="Yamagata H."/>
            <person name="Yamamoto M."/>
            <person name="Yamamoto S."/>
            <person name="Yamane H."/>
            <person name="Yoshiki S."/>
            <person name="Yoshihara R."/>
            <person name="Yukawa K."/>
            <person name="Zhong H."/>
            <person name="Yano M."/>
            <person name="Yuan Q."/>
            <person name="Ouyang S."/>
            <person name="Liu J."/>
            <person name="Jones K.M."/>
            <person name="Gansberger K."/>
            <person name="Moffat K."/>
            <person name="Hill J."/>
            <person name="Bera J."/>
            <person name="Fadrosh D."/>
            <person name="Jin S."/>
            <person name="Johri S."/>
            <person name="Kim M."/>
            <person name="Overton L."/>
            <person name="Reardon M."/>
            <person name="Tsitrin T."/>
            <person name="Vuong H."/>
            <person name="Weaver B."/>
            <person name="Ciecko A."/>
            <person name="Tallon L."/>
            <person name="Jackson J."/>
            <person name="Pai G."/>
            <person name="Aken S.V."/>
            <person name="Utterback T."/>
            <person name="Reidmuller S."/>
            <person name="Feldblyum T."/>
            <person name="Hsiao J."/>
            <person name="Zismann V."/>
            <person name="Iobst S."/>
            <person name="de Vazeille A.R."/>
            <person name="Buell C.R."/>
            <person name="Ying K."/>
            <person name="Li Y."/>
            <person name="Lu T."/>
            <person name="Huang Y."/>
            <person name="Zhao Q."/>
            <person name="Feng Q."/>
            <person name="Zhang L."/>
            <person name="Zhu J."/>
            <person name="Weng Q."/>
            <person name="Mu J."/>
            <person name="Lu Y."/>
            <person name="Fan D."/>
            <person name="Liu Y."/>
            <person name="Guan J."/>
            <person name="Zhang Y."/>
            <person name="Yu S."/>
            <person name="Liu X."/>
            <person name="Zhang Y."/>
            <person name="Hong G."/>
            <person name="Han B."/>
            <person name="Choisne N."/>
            <person name="Demange N."/>
            <person name="Orjeda G."/>
            <person name="Samain S."/>
            <person name="Cattolico L."/>
            <person name="Pelletier E."/>
            <person name="Couloux A."/>
            <person name="Segurens B."/>
            <person name="Wincker P."/>
            <person name="D'Hont A."/>
            <person name="Scarpelli C."/>
            <person name="Weissenbach J."/>
            <person name="Salanoubat M."/>
            <person name="Quetier F."/>
            <person name="Yu Y."/>
            <person name="Kim H.R."/>
            <person name="Rambo T."/>
            <person name="Currie J."/>
            <person name="Collura K."/>
            <person name="Luo M."/>
            <person name="Yang T."/>
            <person name="Ammiraju J.S.S."/>
            <person name="Engler F."/>
            <person name="Soderlund C."/>
            <person name="Wing R.A."/>
            <person name="Palmer L.E."/>
            <person name="de la Bastide M."/>
            <person name="Spiegel L."/>
            <person name="Nascimento L."/>
            <person name="Zutavern T."/>
            <person name="O'Shaughnessy A."/>
            <person name="Dike S."/>
            <person name="Dedhia N."/>
            <person name="Preston R."/>
            <person name="Balija V."/>
            <person name="McCombie W.R."/>
            <person name="Chow T."/>
            <person name="Chen H."/>
            <person name="Chung M."/>
            <person name="Chen C."/>
            <person name="Shaw J."/>
            <person name="Wu H."/>
            <person name="Hsiao K."/>
            <person name="Chao Y."/>
            <person name="Chu M."/>
            <person name="Cheng C."/>
            <person name="Hour A."/>
            <person name="Lee P."/>
            <person name="Lin S."/>
            <person name="Lin Y."/>
            <person name="Liou J."/>
            <person name="Liu S."/>
            <person name="Hsing Y."/>
            <person name="Raghuvanshi S."/>
            <person name="Mohanty A."/>
            <person name="Bharti A.K."/>
            <person name="Gaur A."/>
            <person name="Gupta V."/>
            <person name="Kumar D."/>
            <person name="Ravi V."/>
            <person name="Vij S."/>
            <person name="Kapur A."/>
            <person name="Khurana P."/>
            <person name="Khurana P."/>
            <person name="Khurana J.P."/>
            <person name="Tyagi A.K."/>
            <person name="Gaikwad K."/>
            <person name="Singh A."/>
            <person name="Dalal V."/>
            <person name="Srivastava S."/>
            <person name="Dixit A."/>
            <person name="Pal A.K."/>
            <person name="Ghazi I.A."/>
            <person name="Yadav M."/>
            <person name="Pandit A."/>
            <person name="Bhargava A."/>
            <person name="Sureshbabu K."/>
            <person name="Batra K."/>
            <person name="Sharma T.R."/>
            <person name="Mohapatra T."/>
            <person name="Singh N.K."/>
            <person name="Messing J."/>
            <person name="Nelson A.B."/>
            <person name="Fuks G."/>
            <person name="Kavchok S."/>
            <person name="Keizer G."/>
            <person name="Linton E."/>
            <person name="Llaca V."/>
            <person name="Song R."/>
            <person name="Tanyolac B."/>
            <person name="Young S."/>
            <person name="Ho-Il K."/>
            <person name="Hahn J.H."/>
            <person name="Sangsakoo G."/>
            <person name="Vanavichit A."/>
            <person name="de Mattos Luiz.A.T."/>
            <person name="Zimmer P.D."/>
            <person name="Malone G."/>
            <person name="Dellagostin O."/>
            <person name="de Oliveira A.C."/>
            <person name="Bevan M."/>
            <person name="Bancroft I."/>
            <person name="Minx P."/>
            <person name="Cordum H."/>
            <person name="Wilson R."/>
            <person name="Cheng Z."/>
            <person name="Jin W."/>
            <person name="Jiang J."/>
            <person name="Leong S.A."/>
            <person name="Iwama H."/>
            <person name="Gojobori T."/>
            <person name="Itoh T."/>
            <person name="Niimura Y."/>
            <person name="Fujii Y."/>
            <person name="Habara T."/>
            <person name="Sakai H."/>
            <person name="Sato Y."/>
            <person name="Wilson G."/>
            <person name="Kumar K."/>
            <person name="McCouch S."/>
            <person name="Juretic N."/>
            <person name="Hoen D."/>
            <person name="Wright S."/>
            <person name="Bruskiewich R."/>
            <person name="Bureau T."/>
            <person name="Miyao A."/>
            <person name="Hirochika H."/>
            <person name="Nishikawa T."/>
            <person name="Kadowaki K."/>
            <person name="Sugiura M."/>
            <person name="Burr B."/>
            <person name="Sasaki T."/>
        </authorList>
    </citation>
    <scope>NUCLEOTIDE SEQUENCE [LARGE SCALE GENOMIC DNA]</scope>
    <source>
        <strain evidence="2">cv. Nipponbare</strain>
    </source>
</reference>
<name>A0A0P0WWR2_ORYSJ</name>
<proteinExistence type="predicted"/>
<reference evidence="1 2" key="2">
    <citation type="journal article" date="2013" name="Plant Cell Physiol.">
        <title>Rice Annotation Project Database (RAP-DB): an integrative and interactive database for rice genomics.</title>
        <authorList>
            <person name="Sakai H."/>
            <person name="Lee S.S."/>
            <person name="Tanaka T."/>
            <person name="Numa H."/>
            <person name="Kim J."/>
            <person name="Kawahara Y."/>
            <person name="Wakimoto H."/>
            <person name="Yang C.C."/>
            <person name="Iwamoto M."/>
            <person name="Abe T."/>
            <person name="Yamada Y."/>
            <person name="Muto A."/>
            <person name="Inokuchi H."/>
            <person name="Ikemura T."/>
            <person name="Matsumoto T."/>
            <person name="Sasaki T."/>
            <person name="Itoh T."/>
        </authorList>
    </citation>
    <scope>NUCLEOTIDE SEQUENCE [LARGE SCALE GENOMIC DNA]</scope>
    <source>
        <strain evidence="2">cv. Nipponbare</strain>
    </source>
</reference>
<reference evidence="1 2" key="3">
    <citation type="journal article" date="2013" name="Rice">
        <title>Improvement of the Oryza sativa Nipponbare reference genome using next generation sequence and optical map data.</title>
        <authorList>
            <person name="Kawahara Y."/>
            <person name="de la Bastide M."/>
            <person name="Hamilton J.P."/>
            <person name="Kanamori H."/>
            <person name="McCombie W.R."/>
            <person name="Ouyang S."/>
            <person name="Schwartz D.C."/>
            <person name="Tanaka T."/>
            <person name="Wu J."/>
            <person name="Zhou S."/>
            <person name="Childs K.L."/>
            <person name="Davidson R.M."/>
            <person name="Lin H."/>
            <person name="Quesada-Ocampo L."/>
            <person name="Vaillancourt B."/>
            <person name="Sakai H."/>
            <person name="Lee S.S."/>
            <person name="Kim J."/>
            <person name="Numa H."/>
            <person name="Itoh T."/>
            <person name="Buell C.R."/>
            <person name="Matsumoto T."/>
        </authorList>
    </citation>
    <scope>NUCLEOTIDE SEQUENCE [LARGE SCALE GENOMIC DNA]</scope>
    <source>
        <strain evidence="2">cv. Nipponbare</strain>
    </source>
</reference>
<dbReference type="InParanoid" id="A0A0P0WWR2"/>